<evidence type="ECO:0000259" key="1">
    <source>
        <dbReference type="PROSITE" id="PS50965"/>
    </source>
</evidence>
<protein>
    <submittedName>
        <fullName evidence="2">NERD domain-containing protein</fullName>
    </submittedName>
</protein>
<sequence length="306" mass="35564">MILKKRVESEELVIHNYLCNRINFSLTDTQRHQRLKDGYHGELLFDSFTSKITCEHVIIQDLLLSWNNTLFQIDTLLVLPSLLYVYEVKNFKEDYIYGDKHLIKLPHFEVQNPLHQVQKSETLLQHLVKSMGHRPVVNSKVVFVNPSFFMYQTPQSLPFLFNSQLKKHIQSISSSTSSLTPKDNQLVNSIMDTHIPKYPNPTIPKYSFESINKGARCIKCGSIDTLFNGKSVVCTSCGGKMNLEKTILKNAEEFTILFPNIDLTTVNLQRFCRIFTCKRTIRNVLAKYFDQLDNTNPIKFYKRDLF</sequence>
<dbReference type="AlphaFoldDB" id="A0A7S8CDL7"/>
<feature type="domain" description="NERD" evidence="1">
    <location>
        <begin position="37"/>
        <end position="147"/>
    </location>
</feature>
<dbReference type="PROSITE" id="PS50965">
    <property type="entry name" value="NERD"/>
    <property type="match status" value="1"/>
</dbReference>
<dbReference type="RefSeq" id="WP_239672526.1">
    <property type="nucleotide sequence ID" value="NZ_CP049742.1"/>
</dbReference>
<reference evidence="2 3" key="1">
    <citation type="submission" date="2019-07" db="EMBL/GenBank/DDBJ databases">
        <title>Genome sequence of 2 isolates from Red Sea Mangroves.</title>
        <authorList>
            <person name="Sefrji F."/>
            <person name="Michoud G."/>
            <person name="Merlino G."/>
            <person name="Daffonchio D."/>
        </authorList>
    </citation>
    <scope>NUCLEOTIDE SEQUENCE [LARGE SCALE GENOMIC DNA]</scope>
    <source>
        <strain evidence="2 3">R1DC41</strain>
    </source>
</reference>
<organism evidence="2 3">
    <name type="scientific">Mangrovibacillus cuniculi</name>
    <dbReference type="NCBI Taxonomy" id="2593652"/>
    <lineage>
        <taxon>Bacteria</taxon>
        <taxon>Bacillati</taxon>
        <taxon>Bacillota</taxon>
        <taxon>Bacilli</taxon>
        <taxon>Bacillales</taxon>
        <taxon>Bacillaceae</taxon>
        <taxon>Mangrovibacillus</taxon>
    </lineage>
</organism>
<keyword evidence="3" id="KW-1185">Reference proteome</keyword>
<accession>A0A7S8CDL7</accession>
<dbReference type="Proteomes" id="UP000593626">
    <property type="component" value="Chromosome"/>
</dbReference>
<evidence type="ECO:0000313" key="3">
    <source>
        <dbReference type="Proteomes" id="UP000593626"/>
    </source>
</evidence>
<dbReference type="InterPro" id="IPR011528">
    <property type="entry name" value="NERD"/>
</dbReference>
<proteinExistence type="predicted"/>
<evidence type="ECO:0000313" key="2">
    <source>
        <dbReference type="EMBL" id="QPC47848.1"/>
    </source>
</evidence>
<name>A0A7S8CDL7_9BACI</name>
<dbReference type="EMBL" id="CP049742">
    <property type="protein sequence ID" value="QPC47848.1"/>
    <property type="molecule type" value="Genomic_DNA"/>
</dbReference>
<gene>
    <name evidence="2" type="ORF">G8O30_13205</name>
</gene>
<dbReference type="Pfam" id="PF08378">
    <property type="entry name" value="NERD"/>
    <property type="match status" value="1"/>
</dbReference>
<dbReference type="KEGG" id="mcui:G8O30_13205"/>